<name>A0A1C7M7D4_GRIFR</name>
<keyword evidence="3" id="KW-1185">Reference proteome</keyword>
<comment type="caution">
    <text evidence="2">The sequence shown here is derived from an EMBL/GenBank/DDBJ whole genome shotgun (WGS) entry which is preliminary data.</text>
</comment>
<feature type="signal peptide" evidence="1">
    <location>
        <begin position="1"/>
        <end position="16"/>
    </location>
</feature>
<proteinExistence type="predicted"/>
<organism evidence="2 3">
    <name type="scientific">Grifola frondosa</name>
    <name type="common">Maitake</name>
    <name type="synonym">Polyporus frondosus</name>
    <dbReference type="NCBI Taxonomy" id="5627"/>
    <lineage>
        <taxon>Eukaryota</taxon>
        <taxon>Fungi</taxon>
        <taxon>Dikarya</taxon>
        <taxon>Basidiomycota</taxon>
        <taxon>Agaricomycotina</taxon>
        <taxon>Agaricomycetes</taxon>
        <taxon>Polyporales</taxon>
        <taxon>Grifolaceae</taxon>
        <taxon>Grifola</taxon>
    </lineage>
</organism>
<dbReference type="EMBL" id="LUGG01000013">
    <property type="protein sequence ID" value="OBZ70954.1"/>
    <property type="molecule type" value="Genomic_DNA"/>
</dbReference>
<evidence type="ECO:0000313" key="3">
    <source>
        <dbReference type="Proteomes" id="UP000092993"/>
    </source>
</evidence>
<evidence type="ECO:0000256" key="1">
    <source>
        <dbReference type="SAM" id="SignalP"/>
    </source>
</evidence>
<protein>
    <submittedName>
        <fullName evidence="2">Uncharacterized protein</fullName>
    </submittedName>
</protein>
<gene>
    <name evidence="2" type="ORF">A0H81_09110</name>
</gene>
<keyword evidence="1" id="KW-0732">Signal</keyword>
<accession>A0A1C7M7D4</accession>
<dbReference type="Proteomes" id="UP000092993">
    <property type="component" value="Unassembled WGS sequence"/>
</dbReference>
<reference evidence="2 3" key="1">
    <citation type="submission" date="2016-03" db="EMBL/GenBank/DDBJ databases">
        <title>Whole genome sequencing of Grifola frondosa 9006-11.</title>
        <authorList>
            <person name="Min B."/>
            <person name="Park H."/>
            <person name="Kim J.-G."/>
            <person name="Cho H."/>
            <person name="Oh Y.-L."/>
            <person name="Kong W.-S."/>
            <person name="Choi I.-G."/>
        </authorList>
    </citation>
    <scope>NUCLEOTIDE SEQUENCE [LARGE SCALE GENOMIC DNA]</scope>
    <source>
        <strain evidence="2 3">9006-11</strain>
    </source>
</reference>
<evidence type="ECO:0000313" key="2">
    <source>
        <dbReference type="EMBL" id="OBZ70954.1"/>
    </source>
</evidence>
<sequence>MFHLAYLLIFITGVWTSPLAEAWTGPAQRKDFKVNLRRSINRTTSLQGTENVGVFDPTYAKKELNAILIKYANASRFLDGIGLNPDTHPEGGYPPFTVPTVSELNTTCASDSAAPVLPRDCTEDEASTIIGVPGVAPGTAIMPLQDDVSGTLDILY</sequence>
<feature type="chain" id="PRO_5008888974" evidence="1">
    <location>
        <begin position="17"/>
        <end position="156"/>
    </location>
</feature>
<dbReference type="AlphaFoldDB" id="A0A1C7M7D4"/>